<organism evidence="1 2">
    <name type="scientific">Streptomyces edwardsiae</name>
    <dbReference type="NCBI Taxonomy" id="3075527"/>
    <lineage>
        <taxon>Bacteria</taxon>
        <taxon>Bacillati</taxon>
        <taxon>Actinomycetota</taxon>
        <taxon>Actinomycetes</taxon>
        <taxon>Kitasatosporales</taxon>
        <taxon>Streptomycetaceae</taxon>
        <taxon>Streptomyces</taxon>
    </lineage>
</organism>
<dbReference type="EMBL" id="JAVRFA010000034">
    <property type="protein sequence ID" value="MDT0397582.1"/>
    <property type="molecule type" value="Genomic_DNA"/>
</dbReference>
<proteinExistence type="predicted"/>
<accession>A0ABU2Q0K8</accession>
<evidence type="ECO:0000313" key="2">
    <source>
        <dbReference type="Proteomes" id="UP001183881"/>
    </source>
</evidence>
<reference evidence="2" key="1">
    <citation type="submission" date="2023-07" db="EMBL/GenBank/DDBJ databases">
        <title>30 novel species of actinomycetes from the DSMZ collection.</title>
        <authorList>
            <person name="Nouioui I."/>
        </authorList>
    </citation>
    <scope>NUCLEOTIDE SEQUENCE [LARGE SCALE GENOMIC DNA]</scope>
    <source>
        <strain evidence="2">DSM 41636</strain>
    </source>
</reference>
<comment type="caution">
    <text evidence="1">The sequence shown here is derived from an EMBL/GenBank/DDBJ whole genome shotgun (WGS) entry which is preliminary data.</text>
</comment>
<protein>
    <submittedName>
        <fullName evidence="1">Uncharacterized protein</fullName>
    </submittedName>
</protein>
<name>A0ABU2Q0K8_9ACTN</name>
<evidence type="ECO:0000313" key="1">
    <source>
        <dbReference type="EMBL" id="MDT0397582.1"/>
    </source>
</evidence>
<dbReference type="RefSeq" id="WP_311646457.1">
    <property type="nucleotide sequence ID" value="NZ_JAVRFA010000034.1"/>
</dbReference>
<dbReference type="Proteomes" id="UP001183881">
    <property type="component" value="Unassembled WGS sequence"/>
</dbReference>
<keyword evidence="2" id="KW-1185">Reference proteome</keyword>
<sequence length="114" mass="12833">MSSDSGSDRETFVSAALSGRASVDDLDDYIDDWHDEGSNLPLYEYLGMTRDEYRLCTERPEALRLILSARKKGRPFTEEIRAAATKSGYALAARAESTEQAMSVYDWLVMRGRV</sequence>
<gene>
    <name evidence="1" type="ORF">RM705_23230</name>
</gene>